<keyword evidence="7" id="KW-1185">Reference proteome</keyword>
<dbReference type="GO" id="GO:0046856">
    <property type="term" value="P:phosphatidylinositol dephosphorylation"/>
    <property type="evidence" value="ECO:0007669"/>
    <property type="project" value="TreeGrafter"/>
</dbReference>
<dbReference type="Pfam" id="PF06602">
    <property type="entry name" value="Myotub-related"/>
    <property type="match status" value="1"/>
</dbReference>
<feature type="binding site" evidence="3">
    <location>
        <begin position="351"/>
        <end position="352"/>
    </location>
    <ligand>
        <name>substrate</name>
    </ligand>
</feature>
<dbReference type="InterPro" id="IPR010569">
    <property type="entry name" value="Myotubularin-like_Pase_dom"/>
</dbReference>
<proteinExistence type="inferred from homology"/>
<gene>
    <name evidence="6" type="primary">YMR1</name>
    <name evidence="6" type="ORF">SLS53_007043</name>
</gene>
<evidence type="ECO:0000256" key="2">
    <source>
        <dbReference type="PIRSR" id="PIRSR630564-1"/>
    </source>
</evidence>
<sequence>MGLSTRWWKFDKTQTIENVTAVARGETTRGVLRLTDYHIVFTAPPVIDQSTGKERPRESWIAYPMIASCEFRPTPTATGRDSSLRLRGRDFYFVMLHLTDNKAAQDAFNFIRARACRLGNIDKLHAFNYHAPKPERAVKGWGLYDAKAEFRRQGISDKLHDRGWRITTMNKDYSFSPTYPSLLVVPTKISDHTLRYASNHRTRARIPTLTYLHPVNNCSITRSSQPRVGITGNRSPQDEALVAACFSNPYFQEAAPSLSPDTSPSSTQQDLPGKSDHDLSDPNRTEPELLSPGDAFFDDKGKRIIFGAQQHNLIIDARPAINSMAMQVVGKGSENMEYYKFATKAYLNIQNIHVMRNSLNKVINALKDGDISNGPPSSEQLAKSDWLKHITGVLDGSALIARQVGIQHSHVLIHCSDGWDRTSQLSALSQLMLDPYYRTLDGFIVLIEKDWLSFGHMFHQRSGFLSHEKWFVTQNDAMAGSRIEPGENDGRGEVVEKAMENAKRFFKQALSSDKERDDSDPDNIAPTATGSVEQESSPVIEDQATREKEISPVFHQFLDAVYQLHRQHPTRFEFNERFIRRLLYHLYSCQYGTFLLNNEKQRKDAGLHERTSSVWDYFLSRREMFTNPDYDPEVNDHTRGKERLIFPRLDEVRWWYQLFNRTDKEMNGALDAAAAAADRVAKAVQSATATPHSDGSAPNSTAGSPNQSASPQLGIAPSKTFGETVLAGVEVPRVPEHHDSVVDSGSAIGNLTRGVSASEDSTSSSVLIPLFDGGEGAARADGGTPSHPNKEPRVDQPLEDSANSSTGGFCLLEHDQALGVFRSPRPSITLSEIQGRDLRDGLAQDNNALTNEAVWLDGHHEVAPITPSEFLSAEVAKGDVHVRGGLYDGNPWNELWMAQERDLGAGESSMFDESTTEARNAWEEAALKKHDDDEWHDLEEVDLEMPITNSAKERFEEDGWLEDEDVFTDLVVEELGEESDEDE</sequence>
<dbReference type="InterPro" id="IPR016130">
    <property type="entry name" value="Tyr_Pase_AS"/>
</dbReference>
<feature type="compositionally biased region" description="Polar residues" evidence="4">
    <location>
        <begin position="688"/>
        <end position="711"/>
    </location>
</feature>
<evidence type="ECO:0000313" key="7">
    <source>
        <dbReference type="Proteomes" id="UP001320245"/>
    </source>
</evidence>
<feature type="region of interest" description="Disordered" evidence="4">
    <location>
        <begin position="772"/>
        <end position="807"/>
    </location>
</feature>
<comment type="caution">
    <text evidence="6">The sequence shown here is derived from an EMBL/GenBank/DDBJ whole genome shotgun (WGS) entry which is preliminary data.</text>
</comment>
<feature type="active site" description="Phosphocysteine intermediate" evidence="2">
    <location>
        <position position="415"/>
    </location>
</feature>
<dbReference type="Proteomes" id="UP001320245">
    <property type="component" value="Unassembled WGS sequence"/>
</dbReference>
<feature type="region of interest" description="Disordered" evidence="4">
    <location>
        <begin position="683"/>
        <end position="716"/>
    </location>
</feature>
<feature type="domain" description="Myotubularin phosphatase" evidence="5">
    <location>
        <begin position="140"/>
        <end position="659"/>
    </location>
</feature>
<feature type="region of interest" description="Disordered" evidence="4">
    <location>
        <begin position="510"/>
        <end position="543"/>
    </location>
</feature>
<dbReference type="GO" id="GO:0016020">
    <property type="term" value="C:membrane"/>
    <property type="evidence" value="ECO:0007669"/>
    <property type="project" value="TreeGrafter"/>
</dbReference>
<dbReference type="AlphaFoldDB" id="A0AAN9U1U7"/>
<dbReference type="PANTHER" id="PTHR10807">
    <property type="entry name" value="MYOTUBULARIN-RELATED"/>
    <property type="match status" value="1"/>
</dbReference>
<feature type="binding site" evidence="3">
    <location>
        <begin position="415"/>
        <end position="421"/>
    </location>
    <ligand>
        <name>substrate</name>
    </ligand>
</feature>
<evidence type="ECO:0000256" key="1">
    <source>
        <dbReference type="ARBA" id="ARBA00007471"/>
    </source>
</evidence>
<comment type="similarity">
    <text evidence="1">Belongs to the protein-tyrosine phosphatase family. Non-receptor class myotubularin subfamily.</text>
</comment>
<dbReference type="SUPFAM" id="SSF52799">
    <property type="entry name" value="(Phosphotyrosine protein) phosphatases II"/>
    <property type="match status" value="1"/>
</dbReference>
<dbReference type="PANTHER" id="PTHR10807:SF128">
    <property type="entry name" value="PHOSPHATIDYLINOSITOL-3,5-BISPHOSPHATE 3-PHOSPHATASE"/>
    <property type="match status" value="1"/>
</dbReference>
<dbReference type="InterPro" id="IPR030564">
    <property type="entry name" value="Myotubularin"/>
</dbReference>
<dbReference type="PROSITE" id="PS00383">
    <property type="entry name" value="TYR_PHOSPHATASE_1"/>
    <property type="match status" value="1"/>
</dbReference>
<feature type="compositionally biased region" description="Low complexity" evidence="4">
    <location>
        <begin position="259"/>
        <end position="270"/>
    </location>
</feature>
<dbReference type="PROSITE" id="PS51339">
    <property type="entry name" value="PPASE_MYOTUBULARIN"/>
    <property type="match status" value="1"/>
</dbReference>
<dbReference type="Gene3D" id="2.30.29.30">
    <property type="entry name" value="Pleckstrin-homology domain (PH domain)/Phosphotyrosine-binding domain (PTB)"/>
    <property type="match status" value="1"/>
</dbReference>
<dbReference type="EMBL" id="JAJSPL020000034">
    <property type="protein sequence ID" value="KAK7736208.1"/>
    <property type="molecule type" value="Genomic_DNA"/>
</dbReference>
<protein>
    <submittedName>
        <fullName evidence="6">Phosphatidylinositol-3-phosphatase ymr1</fullName>
    </submittedName>
</protein>
<dbReference type="GO" id="GO:0004438">
    <property type="term" value="F:phosphatidylinositol-3-phosphate phosphatase activity"/>
    <property type="evidence" value="ECO:0007669"/>
    <property type="project" value="TreeGrafter"/>
</dbReference>
<feature type="compositionally biased region" description="Polar residues" evidence="4">
    <location>
        <begin position="526"/>
        <end position="537"/>
    </location>
</feature>
<organism evidence="6 7">
    <name type="scientific">Cytospora paraplurivora</name>
    <dbReference type="NCBI Taxonomy" id="2898453"/>
    <lineage>
        <taxon>Eukaryota</taxon>
        <taxon>Fungi</taxon>
        <taxon>Dikarya</taxon>
        <taxon>Ascomycota</taxon>
        <taxon>Pezizomycotina</taxon>
        <taxon>Sordariomycetes</taxon>
        <taxon>Sordariomycetidae</taxon>
        <taxon>Diaporthales</taxon>
        <taxon>Cytosporaceae</taxon>
        <taxon>Cytospora</taxon>
    </lineage>
</organism>
<dbReference type="InterPro" id="IPR029021">
    <property type="entry name" value="Prot-tyrosine_phosphatase-like"/>
</dbReference>
<accession>A0AAN9U1U7</accession>
<reference evidence="6 7" key="1">
    <citation type="journal article" date="2023" name="PLoS ONE">
        <title>Cytospora paraplurivora sp. nov. isolated from orchards with fruit tree decline syndrome in Ontario, Canada.</title>
        <authorList>
            <person name="Ilyukhin E."/>
            <person name="Nguyen H.D.T."/>
            <person name="Castle A.J."/>
            <person name="Ellouze W."/>
        </authorList>
    </citation>
    <scope>NUCLEOTIDE SEQUENCE [LARGE SCALE GENOMIC DNA]</scope>
    <source>
        <strain evidence="6 7">FDS-564</strain>
    </source>
</reference>
<feature type="region of interest" description="Disordered" evidence="4">
    <location>
        <begin position="255"/>
        <end position="293"/>
    </location>
</feature>
<dbReference type="InterPro" id="IPR011993">
    <property type="entry name" value="PH-like_dom_sf"/>
</dbReference>
<name>A0AAN9U1U7_9PEZI</name>
<evidence type="ECO:0000259" key="5">
    <source>
        <dbReference type="PROSITE" id="PS51339"/>
    </source>
</evidence>
<feature type="compositionally biased region" description="Basic and acidic residues" evidence="4">
    <location>
        <begin position="273"/>
        <end position="287"/>
    </location>
</feature>
<evidence type="ECO:0000256" key="3">
    <source>
        <dbReference type="PIRSR" id="PIRSR630564-2"/>
    </source>
</evidence>
<evidence type="ECO:0000256" key="4">
    <source>
        <dbReference type="SAM" id="MobiDB-lite"/>
    </source>
</evidence>
<evidence type="ECO:0000313" key="6">
    <source>
        <dbReference type="EMBL" id="KAK7736208.1"/>
    </source>
</evidence>
<dbReference type="GO" id="GO:0005737">
    <property type="term" value="C:cytoplasm"/>
    <property type="evidence" value="ECO:0007669"/>
    <property type="project" value="TreeGrafter"/>
</dbReference>